<evidence type="ECO:0000313" key="1">
    <source>
        <dbReference type="EMBL" id="CBA31105.1"/>
    </source>
</evidence>
<dbReference type="Proteomes" id="UP000002069">
    <property type="component" value="Chromosome"/>
</dbReference>
<sequence length="51" mass="6009">MIKKHQSKFIHQMVEFRKKELIPGRMIPKRRKGRVDIAALVAAIFLKFTCV</sequence>
<organism evidence="1 2">
    <name type="scientific">Cronobacter turicensis (strain DSM 18703 / CCUG 55852 / LMG 23827 / z3032)</name>
    <dbReference type="NCBI Taxonomy" id="693216"/>
    <lineage>
        <taxon>Bacteria</taxon>
        <taxon>Pseudomonadati</taxon>
        <taxon>Pseudomonadota</taxon>
        <taxon>Gammaproteobacteria</taxon>
        <taxon>Enterobacterales</taxon>
        <taxon>Enterobacteriaceae</taxon>
        <taxon>Cronobacter</taxon>
    </lineage>
</organism>
<proteinExistence type="predicted"/>
<evidence type="ECO:0000313" key="2">
    <source>
        <dbReference type="Proteomes" id="UP000002069"/>
    </source>
</evidence>
<dbReference type="HOGENOM" id="CLU_3103792_0_0_6"/>
<protein>
    <submittedName>
        <fullName evidence="1">Uncharacterized protein</fullName>
    </submittedName>
</protein>
<accession>C9Y521</accession>
<dbReference type="AlphaFoldDB" id="C9Y521"/>
<dbReference type="EMBL" id="FN543093">
    <property type="protein sequence ID" value="CBA31105.1"/>
    <property type="molecule type" value="Genomic_DNA"/>
</dbReference>
<name>C9Y521_CROTZ</name>
<reference evidence="2" key="2">
    <citation type="journal article" date="2011" name="J. Bacteriol.">
        <title>Complete genome sequence of Cronobacter turicensis LMG 23827, a food-borne pathogen causing deaths in neonates.</title>
        <authorList>
            <person name="Stephan R."/>
            <person name="Lehner A."/>
            <person name="Tischler P."/>
            <person name="Rattei T."/>
        </authorList>
    </citation>
    <scope>NUCLEOTIDE SEQUENCE [LARGE SCALE GENOMIC DNA]</scope>
    <source>
        <strain evidence="2">DSM 18703 / CCUG 55852 / LMG 23827 / z3032</strain>
    </source>
</reference>
<dbReference type="KEGG" id="ctu:CTU_22490"/>
<gene>
    <name evidence="1" type="ordered locus">Ctu_22490</name>
</gene>
<keyword evidence="2" id="KW-1185">Reference proteome</keyword>
<reference evidence="1 2" key="1">
    <citation type="journal article" date="2010" name="J. Bacteriol.">
        <title>Complete Genome Sequence of Cronobacter turicensis LMG 23827, a foodborne pathogen causing deaths in neonates.</title>
        <authorList>
            <person name="Stephan R."/>
            <person name="Lehner A."/>
            <person name="Tischler P."/>
            <person name="Rattei T."/>
        </authorList>
    </citation>
    <scope>NUCLEOTIDE SEQUENCE [LARGE SCALE GENOMIC DNA]</scope>
    <source>
        <strain evidence="2">DSM 18703 / CCUG 55852 / LMG 23827 / z3032</strain>
    </source>
</reference>